<evidence type="ECO:0000256" key="5">
    <source>
        <dbReference type="ARBA" id="ARBA00022692"/>
    </source>
</evidence>
<keyword evidence="2" id="KW-1003">Cell membrane</keyword>
<dbReference type="Pfam" id="PF06295">
    <property type="entry name" value="ZapG-like"/>
    <property type="match status" value="1"/>
</dbReference>
<feature type="compositionally biased region" description="Polar residues" evidence="13">
    <location>
        <begin position="111"/>
        <end position="120"/>
    </location>
</feature>
<evidence type="ECO:0000256" key="12">
    <source>
        <dbReference type="ARBA" id="ARBA00035727"/>
    </source>
</evidence>
<evidence type="ECO:0000256" key="13">
    <source>
        <dbReference type="SAM" id="MobiDB-lite"/>
    </source>
</evidence>
<evidence type="ECO:0000313" key="16">
    <source>
        <dbReference type="Proteomes" id="UP000765845"/>
    </source>
</evidence>
<keyword evidence="3" id="KW-0997">Cell inner membrane</keyword>
<keyword evidence="6" id="KW-0133">Cell shape</keyword>
<evidence type="ECO:0000256" key="1">
    <source>
        <dbReference type="ARBA" id="ARBA00004377"/>
    </source>
</evidence>
<gene>
    <name evidence="15" type="ORF">HCU74_15955</name>
</gene>
<dbReference type="PANTHER" id="PTHR39579:SF1">
    <property type="entry name" value="INNER MEMBRANE PROTEIN YHCB"/>
    <property type="match status" value="1"/>
</dbReference>
<accession>A0ABX1GKH9</accession>
<evidence type="ECO:0000256" key="14">
    <source>
        <dbReference type="SAM" id="Phobius"/>
    </source>
</evidence>
<evidence type="ECO:0000256" key="7">
    <source>
        <dbReference type="ARBA" id="ARBA00022989"/>
    </source>
</evidence>
<feature type="compositionally biased region" description="Basic and acidic residues" evidence="13">
    <location>
        <begin position="133"/>
        <end position="148"/>
    </location>
</feature>
<dbReference type="PANTHER" id="PTHR39579">
    <property type="entry name" value="INNER MEMBRANE PROTEIN YHCB"/>
    <property type="match status" value="1"/>
</dbReference>
<evidence type="ECO:0000256" key="8">
    <source>
        <dbReference type="ARBA" id="ARBA00023136"/>
    </source>
</evidence>
<evidence type="ECO:0000256" key="2">
    <source>
        <dbReference type="ARBA" id="ARBA00022475"/>
    </source>
</evidence>
<dbReference type="EMBL" id="JAAWWK010000006">
    <property type="protein sequence ID" value="NKI18903.1"/>
    <property type="molecule type" value="Genomic_DNA"/>
</dbReference>
<evidence type="ECO:0000256" key="3">
    <source>
        <dbReference type="ARBA" id="ARBA00022519"/>
    </source>
</evidence>
<keyword evidence="7 14" id="KW-1133">Transmembrane helix</keyword>
<evidence type="ECO:0000313" key="15">
    <source>
        <dbReference type="EMBL" id="NKI18903.1"/>
    </source>
</evidence>
<dbReference type="RefSeq" id="WP_168451420.1">
    <property type="nucleotide sequence ID" value="NZ_JAAWWK010000006.1"/>
</dbReference>
<reference evidence="15 16" key="1">
    <citation type="submission" date="2020-04" db="EMBL/GenBank/DDBJ databases">
        <authorList>
            <person name="Yoon J."/>
        </authorList>
    </citation>
    <scope>NUCLEOTIDE SEQUENCE [LARGE SCALE GENOMIC DNA]</scope>
    <source>
        <strain evidence="15 16">KMU-166</strain>
    </source>
</reference>
<organism evidence="15 16">
    <name type="scientific">Spongiibacter thalassae</name>
    <dbReference type="NCBI Taxonomy" id="2721624"/>
    <lineage>
        <taxon>Bacteria</taxon>
        <taxon>Pseudomonadati</taxon>
        <taxon>Pseudomonadota</taxon>
        <taxon>Gammaproteobacteria</taxon>
        <taxon>Cellvibrionales</taxon>
        <taxon>Spongiibacteraceae</taxon>
        <taxon>Spongiibacter</taxon>
    </lineage>
</organism>
<proteinExistence type="inferred from homology"/>
<evidence type="ECO:0000256" key="4">
    <source>
        <dbReference type="ARBA" id="ARBA00022618"/>
    </source>
</evidence>
<name>A0ABX1GKH9_9GAMM</name>
<comment type="caution">
    <text evidence="15">The sequence shown here is derived from an EMBL/GenBank/DDBJ whole genome shotgun (WGS) entry which is preliminary data.</text>
</comment>
<feature type="transmembrane region" description="Helical" evidence="14">
    <location>
        <begin position="6"/>
        <end position="26"/>
    </location>
</feature>
<evidence type="ECO:0000256" key="6">
    <source>
        <dbReference type="ARBA" id="ARBA00022960"/>
    </source>
</evidence>
<keyword evidence="8 14" id="KW-0472">Membrane</keyword>
<dbReference type="InterPro" id="IPR009386">
    <property type="entry name" value="ZapG-like"/>
</dbReference>
<keyword evidence="9" id="KW-0131">Cell cycle</keyword>
<evidence type="ECO:0000256" key="11">
    <source>
        <dbReference type="ARBA" id="ARBA00035703"/>
    </source>
</evidence>
<sequence>MDELMTLIAVGLVCLLVGAIIGYFVLARIKPEEQSRAALEKQFNEMQKQQQDYQHQVSTHFDRTAELLNDLAESYRSVHNHIAEGARHMHATGISPLQPLPEGRPVLEANPATNKPSQQPLDYAPRQPGSKGALHEEFGLDKSEEDVKPPMAPHL</sequence>
<keyword evidence="16" id="KW-1185">Reference proteome</keyword>
<evidence type="ECO:0000256" key="9">
    <source>
        <dbReference type="ARBA" id="ARBA00023306"/>
    </source>
</evidence>
<keyword evidence="5 14" id="KW-0812">Transmembrane</keyword>
<comment type="subcellular location">
    <subcellularLocation>
        <location evidence="1">Cell inner membrane</location>
        <topology evidence="1">Single-pass membrane protein</topology>
    </subcellularLocation>
</comment>
<comment type="similarity">
    <text evidence="10">Belongs to the ZapG family.</text>
</comment>
<keyword evidence="4" id="KW-0132">Cell division</keyword>
<dbReference type="Proteomes" id="UP000765845">
    <property type="component" value="Unassembled WGS sequence"/>
</dbReference>
<protein>
    <recommendedName>
        <fullName evidence="11">Z-ring associated protein G</fullName>
    </recommendedName>
    <alternativeName>
        <fullName evidence="12">Cell division protein ZapG</fullName>
    </alternativeName>
</protein>
<evidence type="ECO:0000256" key="10">
    <source>
        <dbReference type="ARBA" id="ARBA00035657"/>
    </source>
</evidence>
<feature type="region of interest" description="Disordered" evidence="13">
    <location>
        <begin position="91"/>
        <end position="155"/>
    </location>
</feature>